<evidence type="ECO:0000256" key="2">
    <source>
        <dbReference type="ARBA" id="ARBA00004245"/>
    </source>
</evidence>
<dbReference type="InterPro" id="IPR020828">
    <property type="entry name" value="GlycerAld_3-P_DH_NAD(P)-bd"/>
</dbReference>
<dbReference type="GO" id="GO:0004365">
    <property type="term" value="F:glyceraldehyde-3-phosphate dehydrogenase (NAD+) (phosphorylating) activity"/>
    <property type="evidence" value="ECO:0007669"/>
    <property type="project" value="UniProtKB-EC"/>
</dbReference>
<dbReference type="CDD" id="cd05214">
    <property type="entry name" value="GAPDH_I_N"/>
    <property type="match status" value="1"/>
</dbReference>
<evidence type="ECO:0000256" key="14">
    <source>
        <dbReference type="ARBA" id="ARBA00023242"/>
    </source>
</evidence>
<reference evidence="20" key="1">
    <citation type="submission" date="2021-02" db="EMBL/GenBank/DDBJ databases">
        <authorList>
            <person name="Nowell W R."/>
        </authorList>
    </citation>
    <scope>NUCLEOTIDE SEQUENCE</scope>
</reference>
<proteinExistence type="inferred from homology"/>
<dbReference type="PRINTS" id="PR00078">
    <property type="entry name" value="G3PDHDRGNASE"/>
</dbReference>
<keyword evidence="7" id="KW-0808">Transferase</keyword>
<keyword evidence="13" id="KW-0206">Cytoskeleton</keyword>
<dbReference type="Proteomes" id="UP000663874">
    <property type="component" value="Unassembled WGS sequence"/>
</dbReference>
<dbReference type="InterPro" id="IPR020831">
    <property type="entry name" value="GlycerAld/Erythrose_P_DH"/>
</dbReference>
<dbReference type="GO" id="GO:0051287">
    <property type="term" value="F:NAD binding"/>
    <property type="evidence" value="ECO:0007669"/>
    <property type="project" value="InterPro"/>
</dbReference>
<dbReference type="GO" id="GO:0005829">
    <property type="term" value="C:cytosol"/>
    <property type="evidence" value="ECO:0007669"/>
    <property type="project" value="UniProtKB-SubCell"/>
</dbReference>
<keyword evidence="8" id="KW-0053">Apoptosis</keyword>
<gene>
    <name evidence="20" type="ORF">FNK824_LOCUS15318</name>
    <name evidence="19" type="ORF">OTI717_LOCUS17758</name>
</gene>
<dbReference type="InterPro" id="IPR020829">
    <property type="entry name" value="GlycerAld_3-P_DH_cat"/>
</dbReference>
<dbReference type="Pfam" id="PF00044">
    <property type="entry name" value="Gp_dh_N"/>
    <property type="match status" value="1"/>
</dbReference>
<feature type="domain" description="Glyceraldehyde 3-phosphate dehydrogenase NAD(P) binding" evidence="18">
    <location>
        <begin position="1"/>
        <end position="110"/>
    </location>
</feature>
<dbReference type="SUPFAM" id="SSF51735">
    <property type="entry name" value="NAD(P)-binding Rossmann-fold domains"/>
    <property type="match status" value="1"/>
</dbReference>
<dbReference type="AlphaFoldDB" id="A0A819BSC1"/>
<dbReference type="Pfam" id="PF02800">
    <property type="entry name" value="Gp_dh_C"/>
    <property type="match status" value="1"/>
</dbReference>
<dbReference type="GO" id="GO:0006915">
    <property type="term" value="P:apoptotic process"/>
    <property type="evidence" value="ECO:0007669"/>
    <property type="project" value="UniProtKB-KW"/>
</dbReference>
<evidence type="ECO:0000256" key="12">
    <source>
        <dbReference type="ARBA" id="ARBA00023152"/>
    </source>
</evidence>
<keyword evidence="6" id="KW-0963">Cytoplasm</keyword>
<evidence type="ECO:0000256" key="8">
    <source>
        <dbReference type="ARBA" id="ARBA00022703"/>
    </source>
</evidence>
<dbReference type="FunFam" id="3.40.50.720:FF:000319">
    <property type="entry name" value="Glyceraldehyde-3-phosphate dehydrogenase"/>
    <property type="match status" value="1"/>
</dbReference>
<keyword evidence="10" id="KW-0560">Oxidoreductase</keyword>
<sequence>MAYLFEYDSTHGHFNGEVSFKDKKLIVNGQEISVFNEEEPSKIPWNQLDVEYVVESTGLFTTIDKCQSHLQAGVKKVLIAESSADAPMFVMGVNEHTYTENETILSNASSTTNCLASLVKVIHEKFDIIEGLMTTVHSYIAMQKTVDRPSKSNWRNGRGAAQNIIPSSTDIAKAYPLGTFNGRVNPNIMGVALNINELPNAKTVCDYLNIKKKMLKQSAHYVNFVNQCNEVNINGEMFGTHTFTLKMPGVPLIKQTQYVKISKKDHILFFSLTYFNRPSQNKLENVMRTLKFQ</sequence>
<evidence type="ECO:0000256" key="3">
    <source>
        <dbReference type="ARBA" id="ARBA00004514"/>
    </source>
</evidence>
<evidence type="ECO:0000313" key="20">
    <source>
        <dbReference type="EMBL" id="CAF3806608.1"/>
    </source>
</evidence>
<protein>
    <recommendedName>
        <fullName evidence="18">Glyceraldehyde 3-phosphate dehydrogenase NAD(P) binding domain-containing protein</fullName>
    </recommendedName>
</protein>
<dbReference type="Proteomes" id="UP000663823">
    <property type="component" value="Unassembled WGS sequence"/>
</dbReference>
<dbReference type="Gene3D" id="3.30.360.10">
    <property type="entry name" value="Dihydrodipicolinate Reductase, domain 2"/>
    <property type="match status" value="1"/>
</dbReference>
<comment type="pathway">
    <text evidence="16">Carbohydrate degradation; glycolysis.</text>
</comment>
<evidence type="ECO:0000256" key="13">
    <source>
        <dbReference type="ARBA" id="ARBA00023212"/>
    </source>
</evidence>
<evidence type="ECO:0000313" key="21">
    <source>
        <dbReference type="Proteomes" id="UP000663874"/>
    </source>
</evidence>
<evidence type="ECO:0000256" key="10">
    <source>
        <dbReference type="ARBA" id="ARBA00023002"/>
    </source>
</evidence>
<evidence type="ECO:0000256" key="7">
    <source>
        <dbReference type="ARBA" id="ARBA00022679"/>
    </source>
</evidence>
<dbReference type="EMBL" id="CAJOBE010002207">
    <property type="protein sequence ID" value="CAF3806608.1"/>
    <property type="molecule type" value="Genomic_DNA"/>
</dbReference>
<name>A0A819BSC1_9BILA</name>
<dbReference type="SUPFAM" id="SSF55347">
    <property type="entry name" value="Glyceraldehyde-3-phosphate dehydrogenase-like, C-terminal domain"/>
    <property type="match status" value="1"/>
</dbReference>
<accession>A0A819BSC1</accession>
<comment type="similarity">
    <text evidence="4 17">Belongs to the glyceraldehyde-3-phosphate dehydrogenase family.</text>
</comment>
<dbReference type="GO" id="GO:0006096">
    <property type="term" value="P:glycolytic process"/>
    <property type="evidence" value="ECO:0007669"/>
    <property type="project" value="UniProtKB-KW"/>
</dbReference>
<evidence type="ECO:0000256" key="17">
    <source>
        <dbReference type="RuleBase" id="RU000397"/>
    </source>
</evidence>
<keyword evidence="14" id="KW-0539">Nucleus</keyword>
<dbReference type="GO" id="GO:0016740">
    <property type="term" value="F:transferase activity"/>
    <property type="evidence" value="ECO:0007669"/>
    <property type="project" value="UniProtKB-KW"/>
</dbReference>
<dbReference type="PANTHER" id="PTHR10836:SF76">
    <property type="entry name" value="GLYCERALDEHYDE-3-PHOSPHATE DEHYDROGENASE-RELATED"/>
    <property type="match status" value="1"/>
</dbReference>
<evidence type="ECO:0000256" key="1">
    <source>
        <dbReference type="ARBA" id="ARBA00004123"/>
    </source>
</evidence>
<evidence type="ECO:0000313" key="19">
    <source>
        <dbReference type="EMBL" id="CAF3791731.1"/>
    </source>
</evidence>
<evidence type="ECO:0000256" key="11">
    <source>
        <dbReference type="ARBA" id="ARBA00023027"/>
    </source>
</evidence>
<evidence type="ECO:0000256" key="5">
    <source>
        <dbReference type="ARBA" id="ARBA00011881"/>
    </source>
</evidence>
<evidence type="ECO:0000256" key="6">
    <source>
        <dbReference type="ARBA" id="ARBA00022490"/>
    </source>
</evidence>
<evidence type="ECO:0000256" key="9">
    <source>
        <dbReference type="ARBA" id="ARBA00022799"/>
    </source>
</evidence>
<dbReference type="EMBL" id="CAJOAX010002375">
    <property type="protein sequence ID" value="CAF3791731.1"/>
    <property type="molecule type" value="Genomic_DNA"/>
</dbReference>
<organism evidence="20 21">
    <name type="scientific">Rotaria sordida</name>
    <dbReference type="NCBI Taxonomy" id="392033"/>
    <lineage>
        <taxon>Eukaryota</taxon>
        <taxon>Metazoa</taxon>
        <taxon>Spiralia</taxon>
        <taxon>Gnathifera</taxon>
        <taxon>Rotifera</taxon>
        <taxon>Eurotatoria</taxon>
        <taxon>Bdelloidea</taxon>
        <taxon>Philodinida</taxon>
        <taxon>Philodinidae</taxon>
        <taxon>Rotaria</taxon>
    </lineage>
</organism>
<comment type="subcellular location">
    <subcellularLocation>
        <location evidence="2">Cytoplasm</location>
        <location evidence="2">Cytoskeleton</location>
    </subcellularLocation>
    <subcellularLocation>
        <location evidence="3">Cytoplasm</location>
        <location evidence="3">Cytosol</location>
    </subcellularLocation>
    <subcellularLocation>
        <location evidence="1">Nucleus</location>
    </subcellularLocation>
</comment>
<dbReference type="SMART" id="SM00846">
    <property type="entry name" value="Gp_dh_N"/>
    <property type="match status" value="1"/>
</dbReference>
<comment type="caution">
    <text evidence="20">The sequence shown here is derived from an EMBL/GenBank/DDBJ whole genome shotgun (WGS) entry which is preliminary data.</text>
</comment>
<evidence type="ECO:0000259" key="18">
    <source>
        <dbReference type="SMART" id="SM00846"/>
    </source>
</evidence>
<dbReference type="PANTHER" id="PTHR10836">
    <property type="entry name" value="GLYCERALDEHYDE 3-PHOSPHATE DEHYDROGENASE"/>
    <property type="match status" value="1"/>
</dbReference>
<dbReference type="GO" id="GO:0005856">
    <property type="term" value="C:cytoskeleton"/>
    <property type="evidence" value="ECO:0007669"/>
    <property type="project" value="UniProtKB-SubCell"/>
</dbReference>
<comment type="subunit">
    <text evidence="5">Homotetramer.</text>
</comment>
<dbReference type="GO" id="GO:0005634">
    <property type="term" value="C:nucleus"/>
    <property type="evidence" value="ECO:0007669"/>
    <property type="project" value="UniProtKB-SubCell"/>
</dbReference>
<evidence type="ECO:0000256" key="16">
    <source>
        <dbReference type="ARBA" id="ARBA00060517"/>
    </source>
</evidence>
<evidence type="ECO:0000256" key="4">
    <source>
        <dbReference type="ARBA" id="ARBA00007406"/>
    </source>
</evidence>
<comment type="catalytic activity">
    <reaction evidence="15">
        <text>D-glyceraldehyde 3-phosphate + phosphate + NAD(+) = (2R)-3-phospho-glyceroyl phosphate + NADH + H(+)</text>
        <dbReference type="Rhea" id="RHEA:10300"/>
        <dbReference type="ChEBI" id="CHEBI:15378"/>
        <dbReference type="ChEBI" id="CHEBI:43474"/>
        <dbReference type="ChEBI" id="CHEBI:57540"/>
        <dbReference type="ChEBI" id="CHEBI:57604"/>
        <dbReference type="ChEBI" id="CHEBI:57945"/>
        <dbReference type="ChEBI" id="CHEBI:59776"/>
        <dbReference type="EC" id="1.2.1.12"/>
    </reaction>
</comment>
<evidence type="ECO:0000256" key="15">
    <source>
        <dbReference type="ARBA" id="ARBA00047698"/>
    </source>
</evidence>
<dbReference type="Gene3D" id="3.40.50.720">
    <property type="entry name" value="NAD(P)-binding Rossmann-like Domain"/>
    <property type="match status" value="1"/>
</dbReference>
<keyword evidence="12" id="KW-0324">Glycolysis</keyword>
<keyword evidence="11" id="KW-0520">NAD</keyword>
<dbReference type="InterPro" id="IPR036291">
    <property type="entry name" value="NAD(P)-bd_dom_sf"/>
</dbReference>
<keyword evidence="9" id="KW-0702">S-nitrosylation</keyword>